<dbReference type="EMBL" id="PDUG01000005">
    <property type="protein sequence ID" value="PIC28342.1"/>
    <property type="molecule type" value="Genomic_DNA"/>
</dbReference>
<keyword evidence="1" id="KW-0732">Signal</keyword>
<gene>
    <name evidence="2" type="primary">Cni-hrg-3</name>
    <name evidence="2" type="synonym">Cnig_chr_V.g20295</name>
    <name evidence="2" type="ORF">B9Z55_020295</name>
</gene>
<protein>
    <submittedName>
        <fullName evidence="2">Uncharacterized protein</fullName>
    </submittedName>
</protein>
<dbReference type="AlphaFoldDB" id="A0A2G5TM43"/>
<organism evidence="2 3">
    <name type="scientific">Caenorhabditis nigoni</name>
    <dbReference type="NCBI Taxonomy" id="1611254"/>
    <lineage>
        <taxon>Eukaryota</taxon>
        <taxon>Metazoa</taxon>
        <taxon>Ecdysozoa</taxon>
        <taxon>Nematoda</taxon>
        <taxon>Chromadorea</taxon>
        <taxon>Rhabditida</taxon>
        <taxon>Rhabditina</taxon>
        <taxon>Rhabditomorpha</taxon>
        <taxon>Rhabditoidea</taxon>
        <taxon>Rhabditidae</taxon>
        <taxon>Peloderinae</taxon>
        <taxon>Caenorhabditis</taxon>
    </lineage>
</organism>
<dbReference type="STRING" id="1611254.A0A2G5TM43"/>
<sequence>MVNYSKHFALFSILLLILVQLSIVESVPVIKSGYTKNHRLFRPRQGTSNSNETENGFWTNVYFVITASDSFFGG</sequence>
<dbReference type="OrthoDB" id="5863978at2759"/>
<keyword evidence="3" id="KW-1185">Reference proteome</keyword>
<feature type="signal peptide" evidence="1">
    <location>
        <begin position="1"/>
        <end position="26"/>
    </location>
</feature>
<accession>A0A2G5TM43</accession>
<feature type="chain" id="PRO_5013821656" evidence="1">
    <location>
        <begin position="27"/>
        <end position="74"/>
    </location>
</feature>
<evidence type="ECO:0000256" key="1">
    <source>
        <dbReference type="SAM" id="SignalP"/>
    </source>
</evidence>
<evidence type="ECO:0000313" key="3">
    <source>
        <dbReference type="Proteomes" id="UP000230233"/>
    </source>
</evidence>
<comment type="caution">
    <text evidence="2">The sequence shown here is derived from an EMBL/GenBank/DDBJ whole genome shotgun (WGS) entry which is preliminary data.</text>
</comment>
<evidence type="ECO:0000313" key="2">
    <source>
        <dbReference type="EMBL" id="PIC28342.1"/>
    </source>
</evidence>
<reference evidence="3" key="1">
    <citation type="submission" date="2017-10" db="EMBL/GenBank/DDBJ databases">
        <title>Rapid genome shrinkage in a self-fertile nematode reveals novel sperm competition proteins.</title>
        <authorList>
            <person name="Yin D."/>
            <person name="Schwarz E.M."/>
            <person name="Thomas C.G."/>
            <person name="Felde R.L."/>
            <person name="Korf I.F."/>
            <person name="Cutter A.D."/>
            <person name="Schartner C.M."/>
            <person name="Ralston E.J."/>
            <person name="Meyer B.J."/>
            <person name="Haag E.S."/>
        </authorList>
    </citation>
    <scope>NUCLEOTIDE SEQUENCE [LARGE SCALE GENOMIC DNA]</scope>
    <source>
        <strain evidence="3">JU1422</strain>
    </source>
</reference>
<name>A0A2G5TM43_9PELO</name>
<proteinExistence type="predicted"/>
<dbReference type="Proteomes" id="UP000230233">
    <property type="component" value="Chromosome V"/>
</dbReference>